<accession>G4U333</accession>
<evidence type="ECO:0000313" key="3">
    <source>
        <dbReference type="Proteomes" id="UP000007148"/>
    </source>
</evidence>
<name>G4U333_SERID</name>
<proteinExistence type="predicted"/>
<dbReference type="HOGENOM" id="CLU_008090_0_0_1"/>
<comment type="caution">
    <text evidence="2">The sequence shown here is derived from an EMBL/GenBank/DDBJ whole genome shotgun (WGS) entry which is preliminary data.</text>
</comment>
<dbReference type="OrthoDB" id="2590746at2759"/>
<protein>
    <submittedName>
        <fullName evidence="2">Uncharacterized protein</fullName>
    </submittedName>
</protein>
<feature type="region of interest" description="Disordered" evidence="1">
    <location>
        <begin position="54"/>
        <end position="80"/>
    </location>
</feature>
<feature type="region of interest" description="Disordered" evidence="1">
    <location>
        <begin position="1"/>
        <end position="28"/>
    </location>
</feature>
<feature type="compositionally biased region" description="Polar residues" evidence="1">
    <location>
        <begin position="332"/>
        <end position="342"/>
    </location>
</feature>
<sequence>MTAVDAATTPLTLKTKQSRRFRPSATESFVIVKPPPTVSQHHPLNLQIQYIPPGAEGQRRKASSSSDSESSSSKSSSRNGRIVPLYNLHTHSHGLLANVICDAGTDDKIAKFHKHGIEIVSVGVFAPVETWSSGSSLAAEDLPSATRNSSFIDVPSLLTDNTSESIPSPQATRRFLGKLFSKQQQQQQTTAPEPPPTPTSPDYHPQFALAPVLGTVPTLLSRTLPPVGRAISHTWLCKKWCKEGDENWLTQALNITSQDRCGVDIRIEWARATNKRDGGPSRQASLANLQAEDLEVPPVPSVQSSSTEELRGRSSFNLAIPPSPLFGRRKGSSGSASMTRMSGMSDLEDDSDPEDSEVPWVCTVVIRPGKTSGSTSPSAPLPPTATRAKSRGTPLRFKVASLAPAPHHPKVVAQLKMQYPLPDVDLLDAVILPREGLPGAPETQPVGKHILTAEEIKDIVCSTVLWVVVREGFSGLSKKTKPRHS</sequence>
<dbReference type="AlphaFoldDB" id="G4U333"/>
<keyword evidence="3" id="KW-1185">Reference proteome</keyword>
<dbReference type="OMA" id="IRIEWAR"/>
<evidence type="ECO:0000256" key="1">
    <source>
        <dbReference type="SAM" id="MobiDB-lite"/>
    </source>
</evidence>
<feature type="compositionally biased region" description="Acidic residues" evidence="1">
    <location>
        <begin position="346"/>
        <end position="357"/>
    </location>
</feature>
<gene>
    <name evidence="2" type="ORF">PIIN_00644</name>
</gene>
<dbReference type="eggNOG" id="ENOG502S3HK">
    <property type="taxonomic scope" value="Eukaryota"/>
</dbReference>
<evidence type="ECO:0000313" key="2">
    <source>
        <dbReference type="EMBL" id="CCA77930.1"/>
    </source>
</evidence>
<dbReference type="Proteomes" id="UP000007148">
    <property type="component" value="Unassembled WGS sequence"/>
</dbReference>
<feature type="region of interest" description="Disordered" evidence="1">
    <location>
        <begin position="297"/>
        <end position="393"/>
    </location>
</feature>
<dbReference type="EMBL" id="CAFZ01001878">
    <property type="protein sequence ID" value="CCA77930.1"/>
    <property type="molecule type" value="Genomic_DNA"/>
</dbReference>
<dbReference type="InParanoid" id="G4U333"/>
<organism evidence="2 3">
    <name type="scientific">Serendipita indica (strain DSM 11827)</name>
    <name type="common">Root endophyte fungus</name>
    <name type="synonym">Piriformospora indica</name>
    <dbReference type="NCBI Taxonomy" id="1109443"/>
    <lineage>
        <taxon>Eukaryota</taxon>
        <taxon>Fungi</taxon>
        <taxon>Dikarya</taxon>
        <taxon>Basidiomycota</taxon>
        <taxon>Agaricomycotina</taxon>
        <taxon>Agaricomycetes</taxon>
        <taxon>Sebacinales</taxon>
        <taxon>Serendipitaceae</taxon>
        <taxon>Serendipita</taxon>
    </lineage>
</organism>
<feature type="compositionally biased region" description="Low complexity" evidence="1">
    <location>
        <begin position="63"/>
        <end position="77"/>
    </location>
</feature>
<feature type="region of interest" description="Disordered" evidence="1">
    <location>
        <begin position="181"/>
        <end position="205"/>
    </location>
</feature>
<reference evidence="2 3" key="1">
    <citation type="journal article" date="2011" name="PLoS Pathog.">
        <title>Endophytic Life Strategies Decoded by Genome and Transcriptome Analyses of the Mutualistic Root Symbiont Piriformospora indica.</title>
        <authorList>
            <person name="Zuccaro A."/>
            <person name="Lahrmann U."/>
            <person name="Guldener U."/>
            <person name="Langen G."/>
            <person name="Pfiffi S."/>
            <person name="Biedenkopf D."/>
            <person name="Wong P."/>
            <person name="Samans B."/>
            <person name="Grimm C."/>
            <person name="Basiewicz M."/>
            <person name="Murat C."/>
            <person name="Martin F."/>
            <person name="Kogel K.H."/>
        </authorList>
    </citation>
    <scope>NUCLEOTIDE SEQUENCE [LARGE SCALE GENOMIC DNA]</scope>
    <source>
        <strain evidence="2 3">DSM 11827</strain>
    </source>
</reference>